<keyword evidence="3" id="KW-1185">Reference proteome</keyword>
<reference evidence="2 3" key="1">
    <citation type="submission" date="2021-05" db="EMBL/GenBank/DDBJ databases">
        <title>Novel Bacillus species.</title>
        <authorList>
            <person name="Liu G."/>
        </authorList>
    </citation>
    <scope>NUCLEOTIDE SEQUENCE [LARGE SCALE GENOMIC DNA]</scope>
    <source>
        <strain evidence="2 3">FJAT-49682</strain>
    </source>
</reference>
<feature type="transmembrane region" description="Helical" evidence="1">
    <location>
        <begin position="65"/>
        <end position="95"/>
    </location>
</feature>
<organism evidence="2 3">
    <name type="scientific">Lederbergia citrea</name>
    <dbReference type="NCBI Taxonomy" id="2833581"/>
    <lineage>
        <taxon>Bacteria</taxon>
        <taxon>Bacillati</taxon>
        <taxon>Bacillota</taxon>
        <taxon>Bacilli</taxon>
        <taxon>Bacillales</taxon>
        <taxon>Bacillaceae</taxon>
        <taxon>Lederbergia</taxon>
    </lineage>
</organism>
<gene>
    <name evidence="2" type="ORF">KHA91_03540</name>
</gene>
<evidence type="ECO:0008006" key="4">
    <source>
        <dbReference type="Google" id="ProtNLM"/>
    </source>
</evidence>
<sequence length="109" mass="11634">MKVWVAVLAVLGGISGLVSGFLVTAGGSLFGDDAMASDGSAVFWLSALAIFLGFTAWKWNKISGIALIIISVVGFFMNGLFFTLAFIFLLIAGILSMRLKKRQSKEIIV</sequence>
<keyword evidence="1" id="KW-1133">Transmembrane helix</keyword>
<evidence type="ECO:0000313" key="2">
    <source>
        <dbReference type="EMBL" id="MBS4221829.1"/>
    </source>
</evidence>
<dbReference type="Proteomes" id="UP000676456">
    <property type="component" value="Unassembled WGS sequence"/>
</dbReference>
<evidence type="ECO:0000256" key="1">
    <source>
        <dbReference type="SAM" id="Phobius"/>
    </source>
</evidence>
<dbReference type="EMBL" id="JAGYPN010000001">
    <property type="protein sequence ID" value="MBS4221829.1"/>
    <property type="molecule type" value="Genomic_DNA"/>
</dbReference>
<feature type="transmembrane region" description="Helical" evidence="1">
    <location>
        <begin position="42"/>
        <end position="59"/>
    </location>
</feature>
<proteinExistence type="predicted"/>
<keyword evidence="1" id="KW-0812">Transmembrane</keyword>
<protein>
    <recommendedName>
        <fullName evidence="4">DUF4064 domain-containing protein</fullName>
    </recommendedName>
</protein>
<keyword evidence="1" id="KW-0472">Membrane</keyword>
<comment type="caution">
    <text evidence="2">The sequence shown here is derived from an EMBL/GenBank/DDBJ whole genome shotgun (WGS) entry which is preliminary data.</text>
</comment>
<accession>A0A942URV7</accession>
<dbReference type="AlphaFoldDB" id="A0A942URV7"/>
<name>A0A942URV7_9BACI</name>
<evidence type="ECO:0000313" key="3">
    <source>
        <dbReference type="Proteomes" id="UP000676456"/>
    </source>
</evidence>
<dbReference type="RefSeq" id="WP_213096821.1">
    <property type="nucleotide sequence ID" value="NZ_JAGYPN010000001.1"/>
</dbReference>
<feature type="transmembrane region" description="Helical" evidence="1">
    <location>
        <begin position="6"/>
        <end position="30"/>
    </location>
</feature>